<dbReference type="InterPro" id="IPR001375">
    <property type="entry name" value="Peptidase_S9_cat"/>
</dbReference>
<dbReference type="Gene3D" id="2.140.10.30">
    <property type="entry name" value="Dipeptidylpeptidase IV, N-terminal domain"/>
    <property type="match status" value="1"/>
</dbReference>
<feature type="domain" description="Dipeptidylpeptidase IV N-terminal" evidence="4">
    <location>
        <begin position="123"/>
        <end position="475"/>
    </location>
</feature>
<dbReference type="GO" id="GO:0006508">
    <property type="term" value="P:proteolysis"/>
    <property type="evidence" value="ECO:0007669"/>
    <property type="project" value="InterPro"/>
</dbReference>
<dbReference type="Gene3D" id="3.40.50.1820">
    <property type="entry name" value="alpha/beta hydrolase"/>
    <property type="match status" value="1"/>
</dbReference>
<sequence length="781" mass="87733">MSLFLHRISLATILAFVISITQAQQQSTSLNNGKNNWTTLQRDSVRRVISSELTQPSWIFKSNLLLYNTSSKSGLKTFYIADPANNKTTRLFDANELVELTSPYFSQSIHPTKVDFIVRGVSPTNQAILLCVVQGKELQYDLKSRTFTEPVSADTPKGLPSSRQLPPGNDRATLYSRDRAYGVYAENHNLFLLKPGTSGKDSLVQLTYDGDSNNSFARKTLSSQMRAQRGPWLGEWLGDTHIGFALRSDQRKVRDLTLINSLAPHAPVPISYKYELPGDENVTQFELWLLNADSAKMHKVNIDHFQDQVVKLNQGQQSGGIYFTRESRTVDTIQLCQVDPHTLKTTVLITEVGKPFLNDLLQTYAVINDGKDILWWSERTGKGAYYLYDGKGKLKNAVTKGDFVAGNIYYMDAESRYMIIEGFGYKSANNPYHKNFYKVNLDGTGFVELTPGQGDHYISASLDKKFIIDQYSSVDCLPKCEIRDMKGRLRISIPMPDNSILKAKGLKTPILEKVKAADHTTDLYGVIYTPADFDPNKKYPVICNVYPGPQDDGIPQGFNIVPAQNERLADLGFIVLQFGFRGSSPLRGRDFYTFGYGNLRDYALADCKYMVEQLAARYSYIDLDRVGIYGHSGGGFMTAAAMMTYPDFFKVGVSSSGNHDNNIYAKFWTETYQGIQQTKTSVDSLGNPHTSFVSNPRTTIELAKNLKGRLLLITGDMDNNVNPANTMRLANALIKNNKRFDLMILPGVAHEISGDYYRGLINNYFTDYLKSWKGYNADMIK</sequence>
<dbReference type="SUPFAM" id="SSF82171">
    <property type="entry name" value="DPP6 N-terminal domain-like"/>
    <property type="match status" value="1"/>
</dbReference>
<dbReference type="AlphaFoldDB" id="A0A497XNH3"/>
<evidence type="ECO:0000313" key="5">
    <source>
        <dbReference type="EMBL" id="RLJ69544.1"/>
    </source>
</evidence>
<evidence type="ECO:0000259" key="4">
    <source>
        <dbReference type="Pfam" id="PF00930"/>
    </source>
</evidence>
<dbReference type="GO" id="GO:0008236">
    <property type="term" value="F:serine-type peptidase activity"/>
    <property type="evidence" value="ECO:0007669"/>
    <property type="project" value="InterPro"/>
</dbReference>
<dbReference type="GO" id="GO:0008239">
    <property type="term" value="F:dipeptidyl-peptidase activity"/>
    <property type="evidence" value="ECO:0007669"/>
    <property type="project" value="TreeGrafter"/>
</dbReference>
<evidence type="ECO:0000256" key="2">
    <source>
        <dbReference type="SAM" id="SignalP"/>
    </source>
</evidence>
<dbReference type="PANTHER" id="PTHR11731:SF193">
    <property type="entry name" value="DIPEPTIDYL PEPTIDASE 9"/>
    <property type="match status" value="1"/>
</dbReference>
<evidence type="ECO:0000313" key="6">
    <source>
        <dbReference type="EMBL" id="TFB28390.1"/>
    </source>
</evidence>
<evidence type="ECO:0000256" key="1">
    <source>
        <dbReference type="SAM" id="MobiDB-lite"/>
    </source>
</evidence>
<dbReference type="Proteomes" id="UP000273898">
    <property type="component" value="Unassembled WGS sequence"/>
</dbReference>
<dbReference type="InterPro" id="IPR002469">
    <property type="entry name" value="Peptidase_S9B_N"/>
</dbReference>
<dbReference type="EMBL" id="SOPX01000006">
    <property type="protein sequence ID" value="TFB28390.1"/>
    <property type="molecule type" value="Genomic_DNA"/>
</dbReference>
<dbReference type="OrthoDB" id="9812921at2"/>
<dbReference type="RefSeq" id="WP_121287939.1">
    <property type="nucleotide sequence ID" value="NZ_RCCK01000016.1"/>
</dbReference>
<proteinExistence type="predicted"/>
<dbReference type="Proteomes" id="UP000297429">
    <property type="component" value="Unassembled WGS sequence"/>
</dbReference>
<gene>
    <name evidence="5" type="ORF">BCL90_5140</name>
    <name evidence="6" type="ORF">E3V97_23205</name>
</gene>
<feature type="signal peptide" evidence="2">
    <location>
        <begin position="1"/>
        <end position="23"/>
    </location>
</feature>
<evidence type="ECO:0000313" key="8">
    <source>
        <dbReference type="Proteomes" id="UP000297429"/>
    </source>
</evidence>
<dbReference type="SUPFAM" id="SSF53474">
    <property type="entry name" value="alpha/beta-Hydrolases"/>
    <property type="match status" value="1"/>
</dbReference>
<reference evidence="5 7" key="1">
    <citation type="submission" date="2018-10" db="EMBL/GenBank/DDBJ databases">
        <title>Genomic Encyclopedia of Archaeal and Bacterial Type Strains, Phase II (KMG-II): from individual species to whole genera.</title>
        <authorList>
            <person name="Goeker M."/>
        </authorList>
    </citation>
    <scope>NUCLEOTIDE SEQUENCE [LARGE SCALE GENOMIC DNA]</scope>
    <source>
        <strain evidence="5 7">DSM 19624</strain>
    </source>
</reference>
<comment type="caution">
    <text evidence="5">The sequence shown here is derived from an EMBL/GenBank/DDBJ whole genome shotgun (WGS) entry which is preliminary data.</text>
</comment>
<keyword evidence="2" id="KW-0732">Signal</keyword>
<feature type="domain" description="Peptidase S9 prolyl oligopeptidase catalytic" evidence="3">
    <location>
        <begin position="568"/>
        <end position="769"/>
    </location>
</feature>
<accession>A0A497XNH3</accession>
<reference evidence="6 8" key="2">
    <citation type="submission" date="2019-03" db="EMBL/GenBank/DDBJ databases">
        <authorList>
            <person name="He R.-H."/>
        </authorList>
    </citation>
    <scope>NUCLEOTIDE SEQUENCE [LARGE SCALE GENOMIC DNA]</scope>
    <source>
        <strain evidence="6 8">DSM 19624</strain>
    </source>
</reference>
<organism evidence="5 7">
    <name type="scientific">Pedobacter alluvionis</name>
    <dbReference type="NCBI Taxonomy" id="475253"/>
    <lineage>
        <taxon>Bacteria</taxon>
        <taxon>Pseudomonadati</taxon>
        <taxon>Bacteroidota</taxon>
        <taxon>Sphingobacteriia</taxon>
        <taxon>Sphingobacteriales</taxon>
        <taxon>Sphingobacteriaceae</taxon>
        <taxon>Pedobacter</taxon>
    </lineage>
</organism>
<feature type="region of interest" description="Disordered" evidence="1">
    <location>
        <begin position="149"/>
        <end position="170"/>
    </location>
</feature>
<feature type="chain" id="PRO_5044605371" evidence="2">
    <location>
        <begin position="24"/>
        <end position="781"/>
    </location>
</feature>
<evidence type="ECO:0000313" key="7">
    <source>
        <dbReference type="Proteomes" id="UP000273898"/>
    </source>
</evidence>
<protein>
    <submittedName>
        <fullName evidence="5">Dipeptidyl peptidase IV (DPP IV)-like protein</fullName>
    </submittedName>
    <submittedName>
        <fullName evidence="6">S9 family peptidase</fullName>
    </submittedName>
</protein>
<dbReference type="Pfam" id="PF00930">
    <property type="entry name" value="DPPIV_N"/>
    <property type="match status" value="1"/>
</dbReference>
<dbReference type="InterPro" id="IPR029058">
    <property type="entry name" value="AB_hydrolase_fold"/>
</dbReference>
<dbReference type="EMBL" id="RCCK01000016">
    <property type="protein sequence ID" value="RLJ69544.1"/>
    <property type="molecule type" value="Genomic_DNA"/>
</dbReference>
<dbReference type="PANTHER" id="PTHR11731">
    <property type="entry name" value="PROTEASE FAMILY S9B,C DIPEPTIDYL-PEPTIDASE IV-RELATED"/>
    <property type="match status" value="1"/>
</dbReference>
<keyword evidence="8" id="KW-1185">Reference proteome</keyword>
<dbReference type="InterPro" id="IPR050278">
    <property type="entry name" value="Serine_Prot_S9B/DPPIV"/>
</dbReference>
<dbReference type="Pfam" id="PF00326">
    <property type="entry name" value="Peptidase_S9"/>
    <property type="match status" value="1"/>
</dbReference>
<name>A0A497XNH3_9SPHI</name>
<evidence type="ECO:0000259" key="3">
    <source>
        <dbReference type="Pfam" id="PF00326"/>
    </source>
</evidence>